<keyword evidence="10" id="KW-0347">Helicase</keyword>
<dbReference type="GO" id="GO:0043139">
    <property type="term" value="F:5'-3' DNA helicase activity"/>
    <property type="evidence" value="ECO:0007669"/>
    <property type="project" value="UniProtKB-EC"/>
</dbReference>
<dbReference type="InterPro" id="IPR006555">
    <property type="entry name" value="ATP-dep_Helicase_C"/>
</dbReference>
<gene>
    <name evidence="10" type="ORF">FM042_04510</name>
</gene>
<protein>
    <recommendedName>
        <fullName evidence="6">DNA 5'-3' helicase</fullName>
        <ecNumber evidence="6">5.6.2.3</ecNumber>
    </recommendedName>
</protein>
<dbReference type="FunFam" id="3.40.50.300:FF:000466">
    <property type="entry name" value="ATP-dependent DNA helicase"/>
    <property type="match status" value="1"/>
</dbReference>
<evidence type="ECO:0000256" key="5">
    <source>
        <dbReference type="ARBA" id="ARBA00038058"/>
    </source>
</evidence>
<comment type="similarity">
    <text evidence="5">Belongs to the helicase family. DinG subfamily.</text>
</comment>
<dbReference type="AlphaFoldDB" id="A0A552X4Z5"/>
<organism evidence="10 11">
    <name type="scientific">Aliidiomarina halalkaliphila</name>
    <dbReference type="NCBI Taxonomy" id="2593535"/>
    <lineage>
        <taxon>Bacteria</taxon>
        <taxon>Pseudomonadati</taxon>
        <taxon>Pseudomonadota</taxon>
        <taxon>Gammaproteobacteria</taxon>
        <taxon>Alteromonadales</taxon>
        <taxon>Idiomarinaceae</taxon>
        <taxon>Aliidiomarina</taxon>
    </lineage>
</organism>
<dbReference type="RefSeq" id="WP_143234734.1">
    <property type="nucleotide sequence ID" value="NZ_VJWL01000001.1"/>
</dbReference>
<dbReference type="SMART" id="SM00487">
    <property type="entry name" value="DEXDc"/>
    <property type="match status" value="1"/>
</dbReference>
<evidence type="ECO:0000256" key="3">
    <source>
        <dbReference type="ARBA" id="ARBA00022801"/>
    </source>
</evidence>
<evidence type="ECO:0000256" key="2">
    <source>
        <dbReference type="ARBA" id="ARBA00022741"/>
    </source>
</evidence>
<dbReference type="Proteomes" id="UP000320359">
    <property type="component" value="Unassembled WGS sequence"/>
</dbReference>
<comment type="cofactor">
    <cofactor evidence="1">
        <name>[4Fe-4S] cluster</name>
        <dbReference type="ChEBI" id="CHEBI:49883"/>
    </cofactor>
</comment>
<evidence type="ECO:0000256" key="4">
    <source>
        <dbReference type="ARBA" id="ARBA00022840"/>
    </source>
</evidence>
<sequence length="661" mass="73629">MSEVRAVFAPKGALSKSLPGFQPRPAQQAMAAAIAALEKPGAQLVVEAETGTGKTFAYLAPALLKGGKVILSTGTRNLQEQLFHRDLPRLREALAPRSVAALLKGRSNYLCIQRLEQNIRHPVDADELVLDQLQTVRDWANRSKSGDLSELTSLPEDAPVLPRVTSTIDNCLGRDCPHYEDCYLVKARKEALEADIVVVNHHLFCADLVLKDTGFGELIPAADLIVFDEAHQLPDIASQYFSDTVSTRQIVEWCRDVQLLYKTVVRDARSLSQIAEQLERGARDLRLCFPIDPERGNWRDALNKDDLSQSSTRLGELLSRARAICKQLLGRDKDLDNCYERLELIHKRWELLHNTAVTGYSYWYESTPRHVSMHRTPLSVAEPFGKQLAEQDARWVFTSATLTVNGSFDYFCERLGVSNKNTMILDSPFDFQKQAMLCLPRYLPEPHERSMPQALADIVRQIVAHNSGGTFVLFTSHRMLQLVAALVQDTLSRPVLIQGQTSKRELLNQFVEAGNGVLLGTSSFWEGVDVRGDALRCVMIDKLPFSSPDEPLLQARVEDAKLRGLDPFATIQIPQAVITMKQGAGRLVRDVTDRGVLIICDNRLVTRQYGATFLASLPAMKRTRSLQQALDFLHQAPPPESGDVSELGAAEEHPAQPVTSK</sequence>
<dbReference type="PROSITE" id="PS51193">
    <property type="entry name" value="HELICASE_ATP_BIND_2"/>
    <property type="match status" value="1"/>
</dbReference>
<dbReference type="Pfam" id="PF00270">
    <property type="entry name" value="DEAD"/>
    <property type="match status" value="1"/>
</dbReference>
<dbReference type="InterPro" id="IPR014001">
    <property type="entry name" value="Helicase_ATP-bd"/>
</dbReference>
<keyword evidence="3" id="KW-0378">Hydrolase</keyword>
<dbReference type="EMBL" id="VJWL01000001">
    <property type="protein sequence ID" value="TRW50102.1"/>
    <property type="molecule type" value="Genomic_DNA"/>
</dbReference>
<evidence type="ECO:0000313" key="11">
    <source>
        <dbReference type="Proteomes" id="UP000320359"/>
    </source>
</evidence>
<dbReference type="InterPro" id="IPR027417">
    <property type="entry name" value="P-loop_NTPase"/>
</dbReference>
<dbReference type="SMART" id="SM00491">
    <property type="entry name" value="HELICc2"/>
    <property type="match status" value="1"/>
</dbReference>
<accession>A0A552X4Z5</accession>
<dbReference type="GO" id="GO:0003676">
    <property type="term" value="F:nucleic acid binding"/>
    <property type="evidence" value="ECO:0007669"/>
    <property type="project" value="InterPro"/>
</dbReference>
<dbReference type="InterPro" id="IPR014013">
    <property type="entry name" value="Helic_SF1/SF2_ATP-bd_DinG/Rad3"/>
</dbReference>
<evidence type="ECO:0000256" key="6">
    <source>
        <dbReference type="ARBA" id="ARBA00044969"/>
    </source>
</evidence>
<dbReference type="InterPro" id="IPR045028">
    <property type="entry name" value="DinG/Rad3-like"/>
</dbReference>
<dbReference type="Gene3D" id="3.40.50.300">
    <property type="entry name" value="P-loop containing nucleotide triphosphate hydrolases"/>
    <property type="match status" value="2"/>
</dbReference>
<evidence type="ECO:0000256" key="1">
    <source>
        <dbReference type="ARBA" id="ARBA00001966"/>
    </source>
</evidence>
<keyword evidence="2" id="KW-0547">Nucleotide-binding</keyword>
<comment type="caution">
    <text evidence="10">The sequence shown here is derived from an EMBL/GenBank/DDBJ whole genome shotgun (WGS) entry which is preliminary data.</text>
</comment>
<proteinExistence type="inferred from homology"/>
<dbReference type="PANTHER" id="PTHR11472:SF34">
    <property type="entry name" value="REGULATOR OF TELOMERE ELONGATION HELICASE 1"/>
    <property type="match status" value="1"/>
</dbReference>
<comment type="catalytic activity">
    <reaction evidence="7">
        <text>ATP + H2O = ADP + phosphate + H(+)</text>
        <dbReference type="Rhea" id="RHEA:13065"/>
        <dbReference type="ChEBI" id="CHEBI:15377"/>
        <dbReference type="ChEBI" id="CHEBI:15378"/>
        <dbReference type="ChEBI" id="CHEBI:30616"/>
        <dbReference type="ChEBI" id="CHEBI:43474"/>
        <dbReference type="ChEBI" id="CHEBI:456216"/>
        <dbReference type="EC" id="5.6.2.3"/>
    </reaction>
</comment>
<keyword evidence="11" id="KW-1185">Reference proteome</keyword>
<dbReference type="GO" id="GO:0005524">
    <property type="term" value="F:ATP binding"/>
    <property type="evidence" value="ECO:0007669"/>
    <property type="project" value="UniProtKB-KW"/>
</dbReference>
<dbReference type="OrthoDB" id="9805194at2"/>
<evidence type="ECO:0000313" key="10">
    <source>
        <dbReference type="EMBL" id="TRW50102.1"/>
    </source>
</evidence>
<dbReference type="InterPro" id="IPR011545">
    <property type="entry name" value="DEAD/DEAH_box_helicase_dom"/>
</dbReference>
<evidence type="ECO:0000256" key="8">
    <source>
        <dbReference type="SAM" id="MobiDB-lite"/>
    </source>
</evidence>
<dbReference type="Pfam" id="PF13307">
    <property type="entry name" value="Helicase_C_2"/>
    <property type="match status" value="1"/>
</dbReference>
<dbReference type="PANTHER" id="PTHR11472">
    <property type="entry name" value="DNA REPAIR DEAD HELICASE RAD3/XP-D SUBFAMILY MEMBER"/>
    <property type="match status" value="1"/>
</dbReference>
<dbReference type="SUPFAM" id="SSF52540">
    <property type="entry name" value="P-loop containing nucleoside triphosphate hydrolases"/>
    <property type="match status" value="2"/>
</dbReference>
<keyword evidence="4" id="KW-0067">ATP-binding</keyword>
<evidence type="ECO:0000256" key="7">
    <source>
        <dbReference type="ARBA" id="ARBA00048954"/>
    </source>
</evidence>
<reference evidence="10 11" key="1">
    <citation type="submission" date="2019-07" db="EMBL/GenBank/DDBJ databases">
        <authorList>
            <person name="Yang M."/>
            <person name="Zhao D."/>
            <person name="Xiang H."/>
        </authorList>
    </citation>
    <scope>NUCLEOTIDE SEQUENCE [LARGE SCALE GENOMIC DNA]</scope>
    <source>
        <strain evidence="10 11">IM1326</strain>
    </source>
</reference>
<evidence type="ECO:0000259" key="9">
    <source>
        <dbReference type="PROSITE" id="PS51193"/>
    </source>
</evidence>
<dbReference type="GO" id="GO:0016818">
    <property type="term" value="F:hydrolase activity, acting on acid anhydrides, in phosphorus-containing anhydrides"/>
    <property type="evidence" value="ECO:0007669"/>
    <property type="project" value="InterPro"/>
</dbReference>
<feature type="region of interest" description="Disordered" evidence="8">
    <location>
        <begin position="634"/>
        <end position="661"/>
    </location>
</feature>
<dbReference type="GO" id="GO:0006281">
    <property type="term" value="P:DNA repair"/>
    <property type="evidence" value="ECO:0007669"/>
    <property type="project" value="TreeGrafter"/>
</dbReference>
<name>A0A552X4Z5_9GAMM</name>
<feature type="domain" description="Helicase ATP-binding" evidence="9">
    <location>
        <begin position="13"/>
        <end position="282"/>
    </location>
</feature>
<dbReference type="EC" id="5.6.2.3" evidence="6"/>